<dbReference type="InterPro" id="IPR002156">
    <property type="entry name" value="RNaseH_domain"/>
</dbReference>
<dbReference type="Pfam" id="PF13456">
    <property type="entry name" value="RVT_3"/>
    <property type="match status" value="1"/>
</dbReference>
<dbReference type="InterPro" id="IPR036691">
    <property type="entry name" value="Endo/exonu/phosph_ase_sf"/>
</dbReference>
<dbReference type="Proteomes" id="UP000826271">
    <property type="component" value="Unassembled WGS sequence"/>
</dbReference>
<dbReference type="InterPro" id="IPR026960">
    <property type="entry name" value="RVT-Znf"/>
</dbReference>
<dbReference type="Pfam" id="PF13966">
    <property type="entry name" value="zf-RVT"/>
    <property type="match status" value="1"/>
</dbReference>
<feature type="domain" description="RNase H type-1" evidence="2">
    <location>
        <begin position="645"/>
        <end position="758"/>
    </location>
</feature>
<reference evidence="4" key="1">
    <citation type="submission" date="2019-10" db="EMBL/GenBank/DDBJ databases">
        <authorList>
            <person name="Zhang R."/>
            <person name="Pan Y."/>
            <person name="Wang J."/>
            <person name="Ma R."/>
            <person name="Yu S."/>
        </authorList>
    </citation>
    <scope>NUCLEOTIDE SEQUENCE</scope>
    <source>
        <strain evidence="4">LA-IB0</strain>
        <tissue evidence="4">Leaf</tissue>
    </source>
</reference>
<dbReference type="Gene3D" id="3.30.420.10">
    <property type="entry name" value="Ribonuclease H-like superfamily/Ribonuclease H"/>
    <property type="match status" value="1"/>
</dbReference>
<keyword evidence="5" id="KW-1185">Reference proteome</keyword>
<evidence type="ECO:0000256" key="1">
    <source>
        <dbReference type="SAM" id="MobiDB-lite"/>
    </source>
</evidence>
<sequence>MSEMENDGRNPTKGRKQPPIQVDARQRRRREATKQTRASGLDTRGLCVHANRNRRNTLQQPAPVTGGWKWRRRGPDAIDTRQQSNGGCLFLKAGFTGYKFTWNNKRDGLANIQQRLDRGLVNPTWTVSFPHSLICHLLPIASDHSPLLLLTDPVFTTGPKPFRFEEMWLQEESVQDPSRDNLALLEAVEVDLDESYKKLETFWHQKSRLKWLRDGDANTKFFHLSSILHRRNNKICEVTTSTGILVGSRRGISWLHPVCWETVCSPKSVGGLGLRKMEHINQALISKLAWNMAANSPKIWVKMLSAKYLVNNNFFNSSSVAHNSSWTWQDICKVSNLIKASACFVVTHNSHINTWSDPWIPDIAGFIPSRPSLVSSAFDLVHSLIDPITKHWSFDILSTIFPPSTIRAILKIRISSSSEQSNLVWTPTSSGKFSVKSAYASVISYKFQSPHPSHNNLNTIYSLLWKAKIHDRFKVFIWRLLHKSLPTREILGRFIALETNVCPFCHGETESDFHLFLECPFVRQIWWESKWNFRPLSLNISSLEAWFVLILDPNNLLFQSVSNREEFLQYSLCFMDLIWKARNSLIHDNEHLQVTTFLKQVSKMAKDHSLAQSEKRVESKLTFSNSAWKKPPHHWIKVNCHSYFQNDSAWLAWIFFDSTGSIIDAFAFPKTSNSPAQAAIEVLLAAMKVADSHQMCRVIFESDCVIAVKMLLGPVDAVNWDCKALISQANQILSRRPFWNICPIRVSSNAMAQALAFWAHHANWSGSVDLNLNFINVIFAFISQYQRLDVL</sequence>
<dbReference type="InterPro" id="IPR036397">
    <property type="entry name" value="RNaseH_sf"/>
</dbReference>
<proteinExistence type="predicted"/>
<feature type="compositionally biased region" description="Basic and acidic residues" evidence="1">
    <location>
        <begin position="1"/>
        <end position="10"/>
    </location>
</feature>
<evidence type="ECO:0000259" key="2">
    <source>
        <dbReference type="Pfam" id="PF13456"/>
    </source>
</evidence>
<evidence type="ECO:0000313" key="4">
    <source>
        <dbReference type="EMBL" id="KAG8382638.1"/>
    </source>
</evidence>
<accession>A0AAV6XJI6</accession>
<name>A0AAV6XJI6_9LAMI</name>
<dbReference type="PANTHER" id="PTHR33710">
    <property type="entry name" value="BNAC02G09200D PROTEIN"/>
    <property type="match status" value="1"/>
</dbReference>
<feature type="domain" description="Reverse transcriptase zinc-binding" evidence="3">
    <location>
        <begin position="433"/>
        <end position="526"/>
    </location>
</feature>
<feature type="region of interest" description="Disordered" evidence="1">
    <location>
        <begin position="1"/>
        <end position="71"/>
    </location>
</feature>
<gene>
    <name evidence="4" type="ORF">BUALT_Bualt05G0098200</name>
</gene>
<dbReference type="GO" id="GO:0004523">
    <property type="term" value="F:RNA-DNA hybrid ribonuclease activity"/>
    <property type="evidence" value="ECO:0007669"/>
    <property type="project" value="InterPro"/>
</dbReference>
<dbReference type="SUPFAM" id="SSF56219">
    <property type="entry name" value="DNase I-like"/>
    <property type="match status" value="1"/>
</dbReference>
<evidence type="ECO:0008006" key="6">
    <source>
        <dbReference type="Google" id="ProtNLM"/>
    </source>
</evidence>
<dbReference type="EMBL" id="WHWC01000005">
    <property type="protein sequence ID" value="KAG8382638.1"/>
    <property type="molecule type" value="Genomic_DNA"/>
</dbReference>
<dbReference type="GO" id="GO:0003676">
    <property type="term" value="F:nucleic acid binding"/>
    <property type="evidence" value="ECO:0007669"/>
    <property type="project" value="InterPro"/>
</dbReference>
<organism evidence="4 5">
    <name type="scientific">Buddleja alternifolia</name>
    <dbReference type="NCBI Taxonomy" id="168488"/>
    <lineage>
        <taxon>Eukaryota</taxon>
        <taxon>Viridiplantae</taxon>
        <taxon>Streptophyta</taxon>
        <taxon>Embryophyta</taxon>
        <taxon>Tracheophyta</taxon>
        <taxon>Spermatophyta</taxon>
        <taxon>Magnoliopsida</taxon>
        <taxon>eudicotyledons</taxon>
        <taxon>Gunneridae</taxon>
        <taxon>Pentapetalae</taxon>
        <taxon>asterids</taxon>
        <taxon>lamiids</taxon>
        <taxon>Lamiales</taxon>
        <taxon>Scrophulariaceae</taxon>
        <taxon>Buddlejeae</taxon>
        <taxon>Buddleja</taxon>
    </lineage>
</organism>
<dbReference type="PANTHER" id="PTHR33710:SF71">
    <property type="entry name" value="ENDONUCLEASE_EXONUCLEASE_PHOSPHATASE DOMAIN-CONTAINING PROTEIN"/>
    <property type="match status" value="1"/>
</dbReference>
<evidence type="ECO:0000259" key="3">
    <source>
        <dbReference type="Pfam" id="PF13966"/>
    </source>
</evidence>
<comment type="caution">
    <text evidence="4">The sequence shown here is derived from an EMBL/GenBank/DDBJ whole genome shotgun (WGS) entry which is preliminary data.</text>
</comment>
<protein>
    <recommendedName>
        <fullName evidence="6">Reverse transcriptase zinc-binding domain-containing protein</fullName>
    </recommendedName>
</protein>
<evidence type="ECO:0000313" key="5">
    <source>
        <dbReference type="Proteomes" id="UP000826271"/>
    </source>
</evidence>
<dbReference type="AlphaFoldDB" id="A0AAV6XJI6"/>